<dbReference type="PANTHER" id="PTHR38568">
    <property type="entry name" value="DUF445 DOMAIN-CONTAINING PROTEIN-RELATED"/>
    <property type="match status" value="1"/>
</dbReference>
<evidence type="ECO:0000313" key="3">
    <source>
        <dbReference type="Proteomes" id="UP000065641"/>
    </source>
</evidence>
<dbReference type="KEGG" id="pspi:PS2015_776"/>
<keyword evidence="1" id="KW-0472">Membrane</keyword>
<organism evidence="2 3">
    <name type="scientific">Pseudohongiella spirulinae</name>
    <dbReference type="NCBI Taxonomy" id="1249552"/>
    <lineage>
        <taxon>Bacteria</taxon>
        <taxon>Pseudomonadati</taxon>
        <taxon>Pseudomonadota</taxon>
        <taxon>Gammaproteobacteria</taxon>
        <taxon>Pseudomonadales</taxon>
        <taxon>Pseudohongiellaceae</taxon>
        <taxon>Pseudohongiella</taxon>
    </lineage>
</organism>
<accession>A0A0S2KAU4</accession>
<keyword evidence="1" id="KW-1133">Transmembrane helix</keyword>
<reference evidence="2 3" key="1">
    <citation type="submission" date="2015-11" db="EMBL/GenBank/DDBJ databases">
        <authorList>
            <person name="Zhang Y."/>
            <person name="Guo Z."/>
        </authorList>
    </citation>
    <scope>NUCLEOTIDE SEQUENCE [LARGE SCALE GENOMIC DNA]</scope>
    <source>
        <strain evidence="2 3">KCTC 32221</strain>
    </source>
</reference>
<name>A0A0S2KAU4_9GAMM</name>
<dbReference type="OrthoDB" id="5565224at2"/>
<dbReference type="AlphaFoldDB" id="A0A0S2KAU4"/>
<dbReference type="RefSeq" id="WP_058020990.1">
    <property type="nucleotide sequence ID" value="NZ_CP013189.1"/>
</dbReference>
<keyword evidence="1" id="KW-0812">Transmembrane</keyword>
<dbReference type="Proteomes" id="UP000065641">
    <property type="component" value="Chromosome"/>
</dbReference>
<proteinExistence type="predicted"/>
<evidence type="ECO:0000313" key="2">
    <source>
        <dbReference type="EMBL" id="ALO45452.1"/>
    </source>
</evidence>
<dbReference type="PANTHER" id="PTHR38568:SF1">
    <property type="entry name" value="DUF445 DOMAIN-CONTAINING PROTEIN"/>
    <property type="match status" value="1"/>
</dbReference>
<evidence type="ECO:0008006" key="4">
    <source>
        <dbReference type="Google" id="ProtNLM"/>
    </source>
</evidence>
<dbReference type="STRING" id="1249552.PS2015_776"/>
<dbReference type="EMBL" id="CP013189">
    <property type="protein sequence ID" value="ALO45452.1"/>
    <property type="molecule type" value="Genomic_DNA"/>
</dbReference>
<gene>
    <name evidence="2" type="ORF">PS2015_776</name>
</gene>
<protein>
    <recommendedName>
        <fullName evidence="4">DUF445 domain-containing protein</fullName>
    </recommendedName>
</protein>
<keyword evidence="3" id="KW-1185">Reference proteome</keyword>
<feature type="transmembrane region" description="Helical" evidence="1">
    <location>
        <begin position="217"/>
        <end position="238"/>
    </location>
</feature>
<evidence type="ECO:0000256" key="1">
    <source>
        <dbReference type="SAM" id="Phobius"/>
    </source>
</evidence>
<sequence>MEKGLVTNLASALLVVIGLMMPGAAAPYVLSAGLFALSGALTNSLAIHMLFERVPGLYGSGVITLHFESFKTTIREMIMSQFFSAENLDRFFDSDTVMHGGMDELLPEMIEELDFDPAFDSLTEAIMSSSMGGMLGFVGGVKALDSLREPFALRMKAYLLRFVQSPEFKAGFTARLGKATHSEAVLARVEGLIDARLQELTPQQVKQIVQDMIRRHLGWLVVWGGVIGGILGFLVALFTNLSAI</sequence>
<dbReference type="PATRIC" id="fig|1249552.3.peg.781"/>